<gene>
    <name evidence="1" type="ORF">RI048_02200</name>
</gene>
<accession>A0ABU2EFW2</accession>
<name>A0ABU2EFW2_9BURK</name>
<evidence type="ECO:0000313" key="2">
    <source>
        <dbReference type="Proteomes" id="UP001246576"/>
    </source>
</evidence>
<sequence length="115" mass="13053">MDFGFFFCRVVHFYSMSPFEVMELPLRTFWLLQDNIDRIEAQRDMRSLTVGLHQQSGEAAIALRQRLTVELGSVVKTDMPLAATAPPEAAMRPEVAARYTERDEVGFAELKAMAL</sequence>
<dbReference type="EMBL" id="JAVLSJ010000001">
    <property type="protein sequence ID" value="MDR9847016.1"/>
    <property type="molecule type" value="Genomic_DNA"/>
</dbReference>
<keyword evidence="2" id="KW-1185">Reference proteome</keyword>
<proteinExistence type="predicted"/>
<organism evidence="1 2">
    <name type="scientific">Herbaspirillum huttiense subsp. lycopersici</name>
    <dbReference type="NCBI Taxonomy" id="3074428"/>
    <lineage>
        <taxon>Bacteria</taxon>
        <taxon>Pseudomonadati</taxon>
        <taxon>Pseudomonadota</taxon>
        <taxon>Betaproteobacteria</taxon>
        <taxon>Burkholderiales</taxon>
        <taxon>Oxalobacteraceae</taxon>
        <taxon>Herbaspirillum</taxon>
    </lineage>
</organism>
<comment type="caution">
    <text evidence="1">The sequence shown here is derived from an EMBL/GenBank/DDBJ whole genome shotgun (WGS) entry which is preliminary data.</text>
</comment>
<evidence type="ECO:0000313" key="1">
    <source>
        <dbReference type="EMBL" id="MDR9847016.1"/>
    </source>
</evidence>
<dbReference type="Proteomes" id="UP001246576">
    <property type="component" value="Unassembled WGS sequence"/>
</dbReference>
<dbReference type="RefSeq" id="WP_310839438.1">
    <property type="nucleotide sequence ID" value="NZ_JAVLSJ010000001.1"/>
</dbReference>
<protein>
    <submittedName>
        <fullName evidence="1">Uncharacterized protein</fullName>
    </submittedName>
</protein>
<reference evidence="1" key="1">
    <citation type="submission" date="2023-09" db="EMBL/GenBank/DDBJ databases">
        <title>Description of first Herbaspirillum huttiense subsp. nephrolepsisexaltata and Herbaspirillum huttiense subsp. lycopersicon.</title>
        <authorList>
            <person name="Poudel M."/>
            <person name="Sharma A."/>
            <person name="Goss E."/>
            <person name="Tapia J.H."/>
            <person name="Harmon C.M."/>
            <person name="Jones J.B."/>
        </authorList>
    </citation>
    <scope>NUCLEOTIDE SEQUENCE</scope>
    <source>
        <strain evidence="1">SE1</strain>
    </source>
</reference>